<dbReference type="AlphaFoldDB" id="A0A0H3CH90"/>
<dbReference type="PATRIC" id="fig|716541.4.peg.1914"/>
<reference evidence="1 2" key="1">
    <citation type="journal article" date="2010" name="J. Bacteriol.">
        <title>Complete genome sequence of Enterobacter cloacae subsp. cloacae type strain ATCC 13047.</title>
        <authorList>
            <person name="Ren Y."/>
            <person name="Ren Y."/>
            <person name="Zhou Z."/>
            <person name="Guo X."/>
            <person name="Li Y."/>
            <person name="Feng L."/>
            <person name="Wang L."/>
        </authorList>
    </citation>
    <scope>NUCLEOTIDE SEQUENCE [LARGE SCALE GENOMIC DNA]</scope>
    <source>
        <strain evidence="2">ATCC 13047 / DSM 30054 / NBRC 13535 / NCTC 10005 / WDCM 00083 / NCDC 279-56</strain>
    </source>
</reference>
<dbReference type="Gene3D" id="3.30.70.1700">
    <property type="entry name" value="Phage minor tail protein U"/>
    <property type="match status" value="1"/>
</dbReference>
<dbReference type="Pfam" id="PF06141">
    <property type="entry name" value="Phage_tail_U"/>
    <property type="match status" value="1"/>
</dbReference>
<dbReference type="InterPro" id="IPR035934">
    <property type="entry name" value="Phage_tail_protein-like_sf"/>
</dbReference>
<dbReference type="Proteomes" id="UP000002363">
    <property type="component" value="Chromosome"/>
</dbReference>
<sequence length="132" mass="15062">MKHPQIRAAVLTALKRSITEQITWFDGRPGFLEEEDLPAVAVYLTDARASEDSVDEDMWTALLHIEVFLKAKETDSALDAWMEEKVYPALADIPELLPLIELMNANGYDYQRDEEVMMWGSADLSYSISYVM</sequence>
<dbReference type="InterPro" id="IPR038512">
    <property type="entry name" value="GpU-like_sf"/>
</dbReference>
<dbReference type="HOGENOM" id="CLU_149980_1_0_6"/>
<evidence type="ECO:0000313" key="1">
    <source>
        <dbReference type="EMBL" id="ADF61264.1"/>
    </source>
</evidence>
<dbReference type="EnsemblBacteria" id="ADF61264">
    <property type="protein sequence ID" value="ADF61264"/>
    <property type="gene ID" value="ECL_01706"/>
</dbReference>
<dbReference type="InterPro" id="IPR009312">
    <property type="entry name" value="Phage_lambda_GpU-like"/>
</dbReference>
<dbReference type="OrthoDB" id="6537575at2"/>
<dbReference type="SUPFAM" id="SSF143749">
    <property type="entry name" value="Phage tail protein-like"/>
    <property type="match status" value="1"/>
</dbReference>
<dbReference type="EMBL" id="CP001918">
    <property type="protein sequence ID" value="ADF61264.1"/>
    <property type="molecule type" value="Genomic_DNA"/>
</dbReference>
<dbReference type="KEGG" id="enc:ECL_01706"/>
<organism evidence="1 2">
    <name type="scientific">Enterobacter cloacae subsp. cloacae (strain ATCC 13047 / DSM 30054 / NBRC 13535 / NCTC 10005 / WDCM 00083 / NCDC 279-56)</name>
    <dbReference type="NCBI Taxonomy" id="716541"/>
    <lineage>
        <taxon>Bacteria</taxon>
        <taxon>Pseudomonadati</taxon>
        <taxon>Pseudomonadota</taxon>
        <taxon>Gammaproteobacteria</taxon>
        <taxon>Enterobacterales</taxon>
        <taxon>Enterobacteriaceae</taxon>
        <taxon>Enterobacter</taxon>
        <taxon>Enterobacter cloacae complex</taxon>
    </lineage>
</organism>
<accession>A0A0H3CH90</accession>
<gene>
    <name evidence="1" type="ordered locus">ECL_01706</name>
</gene>
<keyword evidence="2" id="KW-1185">Reference proteome</keyword>
<dbReference type="STRING" id="716541.ECL_01706"/>
<dbReference type="eggNOG" id="ENOG50315WD">
    <property type="taxonomic scope" value="Bacteria"/>
</dbReference>
<name>A0A0H3CH90_ENTCC</name>
<evidence type="ECO:0000313" key="2">
    <source>
        <dbReference type="Proteomes" id="UP000002363"/>
    </source>
</evidence>
<proteinExistence type="predicted"/>
<dbReference type="RefSeq" id="WP_013096337.1">
    <property type="nucleotide sequence ID" value="NC_014121.1"/>
</dbReference>
<protein>
    <submittedName>
        <fullName evidence="1">Minor tail protein U</fullName>
    </submittedName>
</protein>